<reference evidence="1 2" key="1">
    <citation type="submission" date="2018-01" db="EMBL/GenBank/DDBJ databases">
        <title>The draft genome sequence of Halioglobus japonicus S1-36.</title>
        <authorList>
            <person name="Du Z.-J."/>
            <person name="Shi M.-J."/>
        </authorList>
    </citation>
    <scope>NUCLEOTIDE SEQUENCE [LARGE SCALE GENOMIC DNA]</scope>
    <source>
        <strain evidence="1 2">S1-36</strain>
    </source>
</reference>
<dbReference type="EMBL" id="PKUR01000001">
    <property type="protein sequence ID" value="PLW87704.1"/>
    <property type="molecule type" value="Genomic_DNA"/>
</dbReference>
<dbReference type="CDD" id="cd00299">
    <property type="entry name" value="GST_C_family"/>
    <property type="match status" value="1"/>
</dbReference>
<dbReference type="SUPFAM" id="SSF47616">
    <property type="entry name" value="GST C-terminal domain-like"/>
    <property type="match status" value="1"/>
</dbReference>
<evidence type="ECO:0000313" key="1">
    <source>
        <dbReference type="EMBL" id="PLW87704.1"/>
    </source>
</evidence>
<organism evidence="1 2">
    <name type="scientific">Halioglobus japonicus</name>
    <dbReference type="NCBI Taxonomy" id="930805"/>
    <lineage>
        <taxon>Bacteria</taxon>
        <taxon>Pseudomonadati</taxon>
        <taxon>Pseudomonadota</taxon>
        <taxon>Gammaproteobacteria</taxon>
        <taxon>Cellvibrionales</taxon>
        <taxon>Halieaceae</taxon>
        <taxon>Halioglobus</taxon>
    </lineage>
</organism>
<dbReference type="Gene3D" id="1.20.1050.10">
    <property type="match status" value="1"/>
</dbReference>
<evidence type="ECO:0008006" key="3">
    <source>
        <dbReference type="Google" id="ProtNLM"/>
    </source>
</evidence>
<dbReference type="AlphaFoldDB" id="A0AAP8SPP1"/>
<name>A0AAP8SPP1_9GAMM</name>
<sequence>MRGAPAQQLTFFGVEASPYQLKMQALADGAGVAWRRLPAQGSRWQNTALYAQLGLARTRGKITRVPALVSGMDEYPSVPFYRFDGEDIRYDSSGLGRDLALRGAGHLVPEDPVLAFVCRLLDEAFDEFGLYMVHHHRWVNSAHTNKMGDKTAAEMSRLLPPGFARRLARELPQRQVRRCPYLFSVAPSDYDCGMPLALTPPSREGFPSTHTLLDQSWRDYLAAMESLLAVQPYLLGDQFSLADASAYGQLAMNLGDGRAEELMREIAPRTHVWLQKISMGEHGHSGGESALSEALGPLLDVVGATFIPLMAQNAVAYDREVAGGQTKFNESAFDSGEALYDGELRGFPFRAVVKTFQVQVWREIGQAWAELSLSQHQVLLNACPALSALQAVCEPLEL</sequence>
<accession>A0AAP8SPP1</accession>
<keyword evidence="2" id="KW-1185">Reference proteome</keyword>
<dbReference type="Proteomes" id="UP000235162">
    <property type="component" value="Unassembled WGS sequence"/>
</dbReference>
<proteinExistence type="predicted"/>
<dbReference type="RefSeq" id="WP_102106127.1">
    <property type="nucleotide sequence ID" value="NZ_BMYL01000001.1"/>
</dbReference>
<gene>
    <name evidence="1" type="ORF">C0029_03770</name>
</gene>
<dbReference type="InterPro" id="IPR036282">
    <property type="entry name" value="Glutathione-S-Trfase_C_sf"/>
</dbReference>
<protein>
    <recommendedName>
        <fullName evidence="3">Glutathione S-transferase</fullName>
    </recommendedName>
</protein>
<evidence type="ECO:0000313" key="2">
    <source>
        <dbReference type="Proteomes" id="UP000235162"/>
    </source>
</evidence>
<comment type="caution">
    <text evidence="1">The sequence shown here is derived from an EMBL/GenBank/DDBJ whole genome shotgun (WGS) entry which is preliminary data.</text>
</comment>